<evidence type="ECO:0000313" key="3">
    <source>
        <dbReference type="Proteomes" id="UP000199820"/>
    </source>
</evidence>
<dbReference type="EMBL" id="FOIL01000040">
    <property type="protein sequence ID" value="SET75868.1"/>
    <property type="molecule type" value="Genomic_DNA"/>
</dbReference>
<proteinExistence type="predicted"/>
<dbReference type="RefSeq" id="WP_278280348.1">
    <property type="nucleotide sequence ID" value="NZ_FOIL01000040.1"/>
</dbReference>
<protein>
    <submittedName>
        <fullName evidence="2">Uncharacterized protein</fullName>
    </submittedName>
</protein>
<keyword evidence="1" id="KW-0472">Membrane</keyword>
<sequence>MNYFKWHKWSAVLMMISGVICLWSGHKMVSKPKQSKQNGEE</sequence>
<gene>
    <name evidence="2" type="ORF">SAMN04487771_10402</name>
</gene>
<accession>A0A1I0GWW7</accession>
<keyword evidence="3" id="KW-1185">Reference proteome</keyword>
<organism evidence="2 3">
    <name type="scientific">[Clostridium] aminophilum</name>
    <dbReference type="NCBI Taxonomy" id="1526"/>
    <lineage>
        <taxon>Bacteria</taxon>
        <taxon>Bacillati</taxon>
        <taxon>Bacillota</taxon>
        <taxon>Clostridia</taxon>
        <taxon>Lachnospirales</taxon>
        <taxon>Lachnospiraceae</taxon>
    </lineage>
</organism>
<evidence type="ECO:0000313" key="2">
    <source>
        <dbReference type="EMBL" id="SET75868.1"/>
    </source>
</evidence>
<dbReference type="Proteomes" id="UP000199820">
    <property type="component" value="Unassembled WGS sequence"/>
</dbReference>
<keyword evidence="1" id="KW-0812">Transmembrane</keyword>
<reference evidence="2 3" key="1">
    <citation type="submission" date="2016-10" db="EMBL/GenBank/DDBJ databases">
        <authorList>
            <person name="de Groot N.N."/>
        </authorList>
    </citation>
    <scope>NUCLEOTIDE SEQUENCE [LARGE SCALE GENOMIC DNA]</scope>
    <source>
        <strain evidence="2 3">KH1P1</strain>
    </source>
</reference>
<name>A0A1I0GWW7_9FIRM</name>
<evidence type="ECO:0000256" key="1">
    <source>
        <dbReference type="SAM" id="Phobius"/>
    </source>
</evidence>
<dbReference type="AlphaFoldDB" id="A0A1I0GWW7"/>
<keyword evidence="1" id="KW-1133">Transmembrane helix</keyword>
<feature type="transmembrane region" description="Helical" evidence="1">
    <location>
        <begin position="6"/>
        <end position="25"/>
    </location>
</feature>